<proteinExistence type="predicted"/>
<reference evidence="1 2" key="1">
    <citation type="submission" date="2007-08" db="EMBL/GenBank/DDBJ databases">
        <authorList>
            <consortium name="The Citrobacter koseri Genome Sequencing Project"/>
            <person name="McClelland M."/>
            <person name="Sanderson E.K."/>
            <person name="Porwollik S."/>
            <person name="Spieth J."/>
            <person name="Clifton W.S."/>
            <person name="Latreille P."/>
            <person name="Courtney L."/>
            <person name="Wang C."/>
            <person name="Pepin K."/>
            <person name="Bhonagiri V."/>
            <person name="Nash W."/>
            <person name="Johnson M."/>
            <person name="Thiruvilangam P."/>
            <person name="Wilson R."/>
        </authorList>
    </citation>
    <scope>NUCLEOTIDE SEQUENCE [LARGE SCALE GENOMIC DNA]</scope>
    <source>
        <strain evidence="2">ATCC BAA-895 / CDC 4225-83 / SGSC4696</strain>
    </source>
</reference>
<evidence type="ECO:0000313" key="2">
    <source>
        <dbReference type="Proteomes" id="UP000008148"/>
    </source>
</evidence>
<gene>
    <name evidence="1" type="ordered locus">CKO_01150</name>
</gene>
<organism evidence="1 2">
    <name type="scientific">Citrobacter koseri (strain ATCC BAA-895 / CDC 4225-83 / SGSC4696)</name>
    <dbReference type="NCBI Taxonomy" id="290338"/>
    <lineage>
        <taxon>Bacteria</taxon>
        <taxon>Pseudomonadati</taxon>
        <taxon>Pseudomonadota</taxon>
        <taxon>Gammaproteobacteria</taxon>
        <taxon>Enterobacterales</taxon>
        <taxon>Enterobacteriaceae</taxon>
        <taxon>Citrobacter</taxon>
    </lineage>
</organism>
<dbReference type="STRING" id="290338.CKO_01150"/>
<dbReference type="HOGENOM" id="CLU_203073_0_0_6"/>
<dbReference type="EMBL" id="CP000822">
    <property type="protein sequence ID" value="ABV12291.1"/>
    <property type="molecule type" value="Genomic_DNA"/>
</dbReference>
<keyword evidence="2" id="KW-1185">Reference proteome</keyword>
<dbReference type="KEGG" id="cko:CKO_01150"/>
<evidence type="ECO:0000313" key="1">
    <source>
        <dbReference type="EMBL" id="ABV12291.1"/>
    </source>
</evidence>
<dbReference type="Proteomes" id="UP000008148">
    <property type="component" value="Chromosome"/>
</dbReference>
<name>A8AFM7_CITK8</name>
<sequence>MLSPGDKFIDGTNSVEKLYILIAHYVEHLRPQQQTYQRNNNQDYPPKLFHSALRIHILCHQITTRYLNRN</sequence>
<dbReference type="AlphaFoldDB" id="A8AFM7"/>
<protein>
    <submittedName>
        <fullName evidence="1">Uncharacterized protein</fullName>
    </submittedName>
</protein>
<accession>A8AFM7</accession>